<evidence type="ECO:0000313" key="1">
    <source>
        <dbReference type="EMBL" id="KRW99620.1"/>
    </source>
</evidence>
<gene>
    <name evidence="1" type="ORF">PPERSA_03421</name>
</gene>
<dbReference type="InParanoid" id="A0A0V0QC46"/>
<reference evidence="1 2" key="1">
    <citation type="journal article" date="2015" name="Sci. Rep.">
        <title>Genome of the facultative scuticociliatosis pathogen Pseudocohnilembus persalinus provides insight into its virulence through horizontal gene transfer.</title>
        <authorList>
            <person name="Xiong J."/>
            <person name="Wang G."/>
            <person name="Cheng J."/>
            <person name="Tian M."/>
            <person name="Pan X."/>
            <person name="Warren A."/>
            <person name="Jiang C."/>
            <person name="Yuan D."/>
            <person name="Miao W."/>
        </authorList>
    </citation>
    <scope>NUCLEOTIDE SEQUENCE [LARGE SCALE GENOMIC DNA]</scope>
    <source>
        <strain evidence="1">36N120E</strain>
    </source>
</reference>
<dbReference type="EMBL" id="LDAU01000205">
    <property type="protein sequence ID" value="KRW99620.1"/>
    <property type="molecule type" value="Genomic_DNA"/>
</dbReference>
<dbReference type="AlphaFoldDB" id="A0A0V0QC46"/>
<proteinExistence type="predicted"/>
<sequence>MGNNNSCQERISQRELLRELQLKRKLSSDSDQQMQQNRKFSLLVMKVLNSIYVPKYYFKEEDMTKKLQYQKKNNNRILLIPKLDSIKESFIYQRRRKMISMLENMEMNTQCS</sequence>
<name>A0A0V0QC46_PSEPJ</name>
<evidence type="ECO:0000313" key="2">
    <source>
        <dbReference type="Proteomes" id="UP000054937"/>
    </source>
</evidence>
<organism evidence="1 2">
    <name type="scientific">Pseudocohnilembus persalinus</name>
    <name type="common">Ciliate</name>
    <dbReference type="NCBI Taxonomy" id="266149"/>
    <lineage>
        <taxon>Eukaryota</taxon>
        <taxon>Sar</taxon>
        <taxon>Alveolata</taxon>
        <taxon>Ciliophora</taxon>
        <taxon>Intramacronucleata</taxon>
        <taxon>Oligohymenophorea</taxon>
        <taxon>Scuticociliatia</taxon>
        <taxon>Philasterida</taxon>
        <taxon>Pseudocohnilembidae</taxon>
        <taxon>Pseudocohnilembus</taxon>
    </lineage>
</organism>
<protein>
    <submittedName>
        <fullName evidence="1">Uncharacterized protein</fullName>
    </submittedName>
</protein>
<dbReference type="Proteomes" id="UP000054937">
    <property type="component" value="Unassembled WGS sequence"/>
</dbReference>
<accession>A0A0V0QC46</accession>
<keyword evidence="2" id="KW-1185">Reference proteome</keyword>
<comment type="caution">
    <text evidence="1">The sequence shown here is derived from an EMBL/GenBank/DDBJ whole genome shotgun (WGS) entry which is preliminary data.</text>
</comment>